<evidence type="ECO:0000313" key="10">
    <source>
        <dbReference type="Proteomes" id="UP000287239"/>
    </source>
</evidence>
<dbReference type="OrthoDB" id="9792335at2"/>
<evidence type="ECO:0000256" key="1">
    <source>
        <dbReference type="ARBA" id="ARBA00001941"/>
    </source>
</evidence>
<comment type="cofactor">
    <cofactor evidence="1">
        <name>Co(2+)</name>
        <dbReference type="ChEBI" id="CHEBI:48828"/>
    </cofactor>
</comment>
<dbReference type="GO" id="GO:0016787">
    <property type="term" value="F:hydrolase activity"/>
    <property type="evidence" value="ECO:0007669"/>
    <property type="project" value="UniProtKB-KW"/>
</dbReference>
<dbReference type="Gene3D" id="3.30.70.360">
    <property type="match status" value="1"/>
</dbReference>
<comment type="cofactor">
    <cofactor evidence="2">
        <name>Zn(2+)</name>
        <dbReference type="ChEBI" id="CHEBI:29105"/>
    </cofactor>
</comment>
<evidence type="ECO:0000256" key="7">
    <source>
        <dbReference type="ARBA" id="ARBA00023285"/>
    </source>
</evidence>
<comment type="caution">
    <text evidence="9">The sequence shown here is derived from an EMBL/GenBank/DDBJ whole genome shotgun (WGS) entry which is preliminary data.</text>
</comment>
<dbReference type="Proteomes" id="UP000287239">
    <property type="component" value="Unassembled WGS sequence"/>
</dbReference>
<sequence>MMSKLEKIMAQVDERQDELVSLLAKLISFKTPGPPARNTTEAQTYVAQYLESLGFSIDMWEVYPNDPNVVGVHQGIKSDKYQSLILNGHIDVAEVRPGENWETDPFKAVIRNGYIIGRGAADMKGGLAGALFALKLLKEENMPLLGDVIFQSVIGEEVGEAGTLQCCQRGYQADFALVVDTSDLHIQGQGGVITGWITIKSKKTFHDATRRNMIHAGGGLFGASAIEKMVKLIAGLQELERHWAVTKQYKGYPGGINTINPAVIEGGRHAAFIADECRLWITVHYYPDETHRQVTTEIEEHLLKVAEADVWLRENPPIFEWGGTSMIEDKGEIFPSLEVDPTHQAVKLLSNCHQAVTAEDVTIDVSPSVTDGGWFSEAGIPAAIYGPGDFLHAHAVNEQLAIDQLVSFTKTMINFIYQWSNQKKEQSIILSKKDRKDESL</sequence>
<dbReference type="InterPro" id="IPR010182">
    <property type="entry name" value="ArgE/DapE"/>
</dbReference>
<dbReference type="NCBIfam" id="TIGR01910">
    <property type="entry name" value="DapE-ArgE"/>
    <property type="match status" value="1"/>
</dbReference>
<dbReference type="GO" id="GO:0046872">
    <property type="term" value="F:metal ion binding"/>
    <property type="evidence" value="ECO:0007669"/>
    <property type="project" value="UniProtKB-KW"/>
</dbReference>
<dbReference type="AlphaFoldDB" id="A0A429ZJU7"/>
<dbReference type="Gene3D" id="3.40.630.10">
    <property type="entry name" value="Zn peptidases"/>
    <property type="match status" value="1"/>
</dbReference>
<name>A0A429ZJU7_9ENTE</name>
<dbReference type="Pfam" id="PF07687">
    <property type="entry name" value="M20_dimer"/>
    <property type="match status" value="1"/>
</dbReference>
<gene>
    <name evidence="9" type="ORF">CBF35_11055</name>
</gene>
<comment type="similarity">
    <text evidence="3">Belongs to the peptidase M20A family.</text>
</comment>
<evidence type="ECO:0000259" key="8">
    <source>
        <dbReference type="Pfam" id="PF07687"/>
    </source>
</evidence>
<dbReference type="InterPro" id="IPR002933">
    <property type="entry name" value="Peptidase_M20"/>
</dbReference>
<protein>
    <submittedName>
        <fullName evidence="9">Acetylornithine deacetylase</fullName>
    </submittedName>
</protein>
<dbReference type="EMBL" id="NGJU01000017">
    <property type="protein sequence ID" value="RST93985.1"/>
    <property type="molecule type" value="Genomic_DNA"/>
</dbReference>
<keyword evidence="10" id="KW-1185">Reference proteome</keyword>
<dbReference type="NCBIfam" id="NF006370">
    <property type="entry name" value="PRK08596.1"/>
    <property type="match status" value="1"/>
</dbReference>
<dbReference type="PANTHER" id="PTHR43808:SF24">
    <property type="entry name" value="N-FORMYL-4-AMINO-5-AMINOMETHYL-2-METHYLPYRIMIDINE DEFORMYLASE"/>
    <property type="match status" value="1"/>
</dbReference>
<keyword evidence="6" id="KW-0862">Zinc</keyword>
<reference evidence="9 10" key="1">
    <citation type="submission" date="2017-05" db="EMBL/GenBank/DDBJ databases">
        <title>Vagococcus spp. assemblies.</title>
        <authorList>
            <person name="Gulvik C.A."/>
        </authorList>
    </citation>
    <scope>NUCLEOTIDE SEQUENCE [LARGE SCALE GENOMIC DNA]</scope>
    <source>
        <strain evidence="9 10">NCFB 2777</strain>
    </source>
</reference>
<evidence type="ECO:0000256" key="6">
    <source>
        <dbReference type="ARBA" id="ARBA00022833"/>
    </source>
</evidence>
<feature type="domain" description="Peptidase M20 dimerisation" evidence="8">
    <location>
        <begin position="209"/>
        <end position="308"/>
    </location>
</feature>
<evidence type="ECO:0000256" key="4">
    <source>
        <dbReference type="ARBA" id="ARBA00022723"/>
    </source>
</evidence>
<dbReference type="Pfam" id="PF01546">
    <property type="entry name" value="Peptidase_M20"/>
    <property type="match status" value="1"/>
</dbReference>
<evidence type="ECO:0000256" key="2">
    <source>
        <dbReference type="ARBA" id="ARBA00001947"/>
    </source>
</evidence>
<dbReference type="SUPFAM" id="SSF53187">
    <property type="entry name" value="Zn-dependent exopeptidases"/>
    <property type="match status" value="1"/>
</dbReference>
<accession>A0A429ZJU7</accession>
<keyword evidence="4" id="KW-0479">Metal-binding</keyword>
<keyword evidence="7" id="KW-0170">Cobalt</keyword>
<evidence type="ECO:0000256" key="3">
    <source>
        <dbReference type="ARBA" id="ARBA00006247"/>
    </source>
</evidence>
<proteinExistence type="inferred from homology"/>
<dbReference type="InterPro" id="IPR036264">
    <property type="entry name" value="Bact_exopeptidase_dim_dom"/>
</dbReference>
<keyword evidence="5" id="KW-0378">Hydrolase</keyword>
<dbReference type="SUPFAM" id="SSF55031">
    <property type="entry name" value="Bacterial exopeptidase dimerisation domain"/>
    <property type="match status" value="1"/>
</dbReference>
<dbReference type="PANTHER" id="PTHR43808">
    <property type="entry name" value="ACETYLORNITHINE DEACETYLASE"/>
    <property type="match status" value="1"/>
</dbReference>
<evidence type="ECO:0000256" key="5">
    <source>
        <dbReference type="ARBA" id="ARBA00022801"/>
    </source>
</evidence>
<dbReference type="InterPro" id="IPR011650">
    <property type="entry name" value="Peptidase_M20_dimer"/>
</dbReference>
<organism evidence="9 10">
    <name type="scientific">Vagococcus salmoninarum</name>
    <dbReference type="NCBI Taxonomy" id="2739"/>
    <lineage>
        <taxon>Bacteria</taxon>
        <taxon>Bacillati</taxon>
        <taxon>Bacillota</taxon>
        <taxon>Bacilli</taxon>
        <taxon>Lactobacillales</taxon>
        <taxon>Enterococcaceae</taxon>
        <taxon>Vagococcus</taxon>
    </lineage>
</organism>
<dbReference type="InterPro" id="IPR050072">
    <property type="entry name" value="Peptidase_M20A"/>
</dbReference>
<evidence type="ECO:0000313" key="9">
    <source>
        <dbReference type="EMBL" id="RST93985.1"/>
    </source>
</evidence>